<protein>
    <submittedName>
        <fullName evidence="3">P-loop containing nucleoside triphosphate hydrolase protein</fullName>
    </submittedName>
</protein>
<dbReference type="Pfam" id="PF00004">
    <property type="entry name" value="AAA"/>
    <property type="match status" value="1"/>
</dbReference>
<feature type="region of interest" description="Disordered" evidence="1">
    <location>
        <begin position="1"/>
        <end position="20"/>
    </location>
</feature>
<dbReference type="InterPro" id="IPR054289">
    <property type="entry name" value="DUF7025"/>
</dbReference>
<dbReference type="PANTHER" id="PTHR46411:SF3">
    <property type="entry name" value="AAA+ ATPASE DOMAIN-CONTAINING PROTEIN"/>
    <property type="match status" value="1"/>
</dbReference>
<dbReference type="OrthoDB" id="10042665at2759"/>
<reference evidence="3 4" key="1">
    <citation type="journal article" date="2019" name="Nat. Ecol. Evol.">
        <title>Megaphylogeny resolves global patterns of mushroom evolution.</title>
        <authorList>
            <person name="Varga T."/>
            <person name="Krizsan K."/>
            <person name="Foldi C."/>
            <person name="Dima B."/>
            <person name="Sanchez-Garcia M."/>
            <person name="Sanchez-Ramirez S."/>
            <person name="Szollosi G.J."/>
            <person name="Szarkandi J.G."/>
            <person name="Papp V."/>
            <person name="Albert L."/>
            <person name="Andreopoulos W."/>
            <person name="Angelini C."/>
            <person name="Antonin V."/>
            <person name="Barry K.W."/>
            <person name="Bougher N.L."/>
            <person name="Buchanan P."/>
            <person name="Buyck B."/>
            <person name="Bense V."/>
            <person name="Catcheside P."/>
            <person name="Chovatia M."/>
            <person name="Cooper J."/>
            <person name="Damon W."/>
            <person name="Desjardin D."/>
            <person name="Finy P."/>
            <person name="Geml J."/>
            <person name="Haridas S."/>
            <person name="Hughes K."/>
            <person name="Justo A."/>
            <person name="Karasinski D."/>
            <person name="Kautmanova I."/>
            <person name="Kiss B."/>
            <person name="Kocsube S."/>
            <person name="Kotiranta H."/>
            <person name="LaButti K.M."/>
            <person name="Lechner B.E."/>
            <person name="Liimatainen K."/>
            <person name="Lipzen A."/>
            <person name="Lukacs Z."/>
            <person name="Mihaltcheva S."/>
            <person name="Morgado L.N."/>
            <person name="Niskanen T."/>
            <person name="Noordeloos M.E."/>
            <person name="Ohm R.A."/>
            <person name="Ortiz-Santana B."/>
            <person name="Ovrebo C."/>
            <person name="Racz N."/>
            <person name="Riley R."/>
            <person name="Savchenko A."/>
            <person name="Shiryaev A."/>
            <person name="Soop K."/>
            <person name="Spirin V."/>
            <person name="Szebenyi C."/>
            <person name="Tomsovsky M."/>
            <person name="Tulloss R.E."/>
            <person name="Uehling J."/>
            <person name="Grigoriev I.V."/>
            <person name="Vagvolgyi C."/>
            <person name="Papp T."/>
            <person name="Martin F.M."/>
            <person name="Miettinen O."/>
            <person name="Hibbett D.S."/>
            <person name="Nagy L.G."/>
        </authorList>
    </citation>
    <scope>NUCLEOTIDE SEQUENCE [LARGE SCALE GENOMIC DNA]</scope>
    <source>
        <strain evidence="3 4">CBS 962.96</strain>
    </source>
</reference>
<evidence type="ECO:0000313" key="3">
    <source>
        <dbReference type="EMBL" id="THU99974.1"/>
    </source>
</evidence>
<evidence type="ECO:0000256" key="1">
    <source>
        <dbReference type="SAM" id="MobiDB-lite"/>
    </source>
</evidence>
<dbReference type="AlphaFoldDB" id="A0A4S8MBV1"/>
<dbReference type="GO" id="GO:0016887">
    <property type="term" value="F:ATP hydrolysis activity"/>
    <property type="evidence" value="ECO:0007669"/>
    <property type="project" value="InterPro"/>
</dbReference>
<keyword evidence="3" id="KW-0378">Hydrolase</keyword>
<dbReference type="InterPro" id="IPR027417">
    <property type="entry name" value="P-loop_NTPase"/>
</dbReference>
<name>A0A4S8MBV1_DENBC</name>
<dbReference type="InterPro" id="IPR003593">
    <property type="entry name" value="AAA+_ATPase"/>
</dbReference>
<accession>A0A4S8MBV1</accession>
<evidence type="ECO:0000313" key="4">
    <source>
        <dbReference type="Proteomes" id="UP000297245"/>
    </source>
</evidence>
<dbReference type="Proteomes" id="UP000297245">
    <property type="component" value="Unassembled WGS sequence"/>
</dbReference>
<dbReference type="GO" id="GO:0005524">
    <property type="term" value="F:ATP binding"/>
    <property type="evidence" value="ECO:0007669"/>
    <property type="project" value="InterPro"/>
</dbReference>
<dbReference type="InterPro" id="IPR003959">
    <property type="entry name" value="ATPase_AAA_core"/>
</dbReference>
<organism evidence="3 4">
    <name type="scientific">Dendrothele bispora (strain CBS 962.96)</name>
    <dbReference type="NCBI Taxonomy" id="1314807"/>
    <lineage>
        <taxon>Eukaryota</taxon>
        <taxon>Fungi</taxon>
        <taxon>Dikarya</taxon>
        <taxon>Basidiomycota</taxon>
        <taxon>Agaricomycotina</taxon>
        <taxon>Agaricomycetes</taxon>
        <taxon>Agaricomycetidae</taxon>
        <taxon>Agaricales</taxon>
        <taxon>Agaricales incertae sedis</taxon>
        <taxon>Dendrothele</taxon>
    </lineage>
</organism>
<sequence>MTQDKDIGGDSSTSNPPSIKLEAKRIKLRWDDDEGDYVARDDERKPQPSGNDQDPFAISVVRRFVPCGRTHSVVEEIHLHSPLIIKLVKSAMNEDRRVNWKADPLKFDPMTLLAYLASFKESLESLRKRHILGDNHEEAMIKHYIFFIEFLEQEYHAALQEFESLKSEEQITWKWIPGLILPGHVLFTRCTITGDPRAVRLVSMMVAEATTTDPRHLALTVEYVNVKSCRPGLAEDVVKIPQFVGTKRIRDLNAFPFELHKDRKELEANLIERGKWCWELVCEPFRHMQYNAIAYRFKDERHRKVMVKSRVMVDHEMYDMHHPQHYSSSHSLTCDLDGEEPKGDSRITLADDEYLLFSTLVYGYSLSNRAWLEFRASDAQHVDWNPNIFDTLQIDSQTKYMIRALIETQCNDEVQFDDFVLGKGRGLIFNLYGPPGVGKTLTAEATSEVTRSPLYMTGAGDLGTTASDLDSEFSKVSALADRWKAVVLIDEADVFLEQRENRDIERNALVAVFLRQLEYYTGILFLTSNRVEVFDAAMQSRIHVTLRYDALSSMSRQRLWDAFFAKLANPLRPTPEQYKFLCELQLNGREIKNIVKVSSTFALYEKRAMVFEDITRSLNILKHSSLAGGTDFLPNK</sequence>
<dbReference type="SUPFAM" id="SSF52540">
    <property type="entry name" value="P-loop containing nucleoside triphosphate hydrolases"/>
    <property type="match status" value="1"/>
</dbReference>
<gene>
    <name evidence="3" type="ORF">K435DRAFT_855214</name>
</gene>
<dbReference type="EMBL" id="ML179111">
    <property type="protein sequence ID" value="THU99974.1"/>
    <property type="molecule type" value="Genomic_DNA"/>
</dbReference>
<dbReference type="Pfam" id="PF22942">
    <property type="entry name" value="DUF7025"/>
    <property type="match status" value="1"/>
</dbReference>
<proteinExistence type="predicted"/>
<feature type="domain" description="AAA+ ATPase" evidence="2">
    <location>
        <begin position="425"/>
        <end position="549"/>
    </location>
</feature>
<dbReference type="Gene3D" id="3.40.50.300">
    <property type="entry name" value="P-loop containing nucleotide triphosphate hydrolases"/>
    <property type="match status" value="1"/>
</dbReference>
<dbReference type="PANTHER" id="PTHR46411">
    <property type="entry name" value="FAMILY ATPASE, PUTATIVE-RELATED"/>
    <property type="match status" value="1"/>
</dbReference>
<dbReference type="SMART" id="SM00382">
    <property type="entry name" value="AAA"/>
    <property type="match status" value="1"/>
</dbReference>
<evidence type="ECO:0000259" key="2">
    <source>
        <dbReference type="SMART" id="SM00382"/>
    </source>
</evidence>
<keyword evidence="4" id="KW-1185">Reference proteome</keyword>